<accession>A0A087EBH0</accession>
<dbReference type="InterPro" id="IPR004509">
    <property type="entry name" value="Competence_ComEA_HhH"/>
</dbReference>
<gene>
    <name evidence="4" type="ORF">BITS_1657</name>
</gene>
<dbReference type="Pfam" id="PF12836">
    <property type="entry name" value="HHH_3"/>
    <property type="match status" value="1"/>
</dbReference>
<sequence>MNPDAQYDAMKKSKRFHYSPVHALTVVLILSVALCASLTMLIKQSMNYVAAQSHYTVSTDKQNGGHSTNTDSGKSVVIGDDSIASDNDETDNKLDNDSDAEPKDPQSAQSDEQLSDNGNADIQNNLQEPIDSSLLDLNTASSEQLEALNGVGPVTAANIISYRSRIGRFSSVDQLLEIKGIGAKTLEKIRPQVRVS</sequence>
<organism evidence="4 5">
    <name type="scientific">Bifidobacterium tsurumiense</name>
    <dbReference type="NCBI Taxonomy" id="356829"/>
    <lineage>
        <taxon>Bacteria</taxon>
        <taxon>Bacillati</taxon>
        <taxon>Actinomycetota</taxon>
        <taxon>Actinomycetes</taxon>
        <taxon>Bifidobacteriales</taxon>
        <taxon>Bifidobacteriaceae</taxon>
        <taxon>Bifidobacterium</taxon>
    </lineage>
</organism>
<keyword evidence="2" id="KW-0812">Transmembrane</keyword>
<comment type="caution">
    <text evidence="4">The sequence shown here is derived from an EMBL/GenBank/DDBJ whole genome shotgun (WGS) entry which is preliminary data.</text>
</comment>
<proteinExistence type="predicted"/>
<dbReference type="InterPro" id="IPR051675">
    <property type="entry name" value="Endo/Exo/Phosphatase_dom_1"/>
</dbReference>
<dbReference type="eggNOG" id="COG1555">
    <property type="taxonomic scope" value="Bacteria"/>
</dbReference>
<feature type="compositionally biased region" description="Basic and acidic residues" evidence="1">
    <location>
        <begin position="90"/>
        <end position="104"/>
    </location>
</feature>
<dbReference type="InterPro" id="IPR010994">
    <property type="entry name" value="RuvA_2-like"/>
</dbReference>
<dbReference type="STRING" id="356829.BITS_1657"/>
<evidence type="ECO:0000313" key="4">
    <source>
        <dbReference type="EMBL" id="KFJ05121.1"/>
    </source>
</evidence>
<keyword evidence="5" id="KW-1185">Reference proteome</keyword>
<feature type="transmembrane region" description="Helical" evidence="2">
    <location>
        <begin position="21"/>
        <end position="42"/>
    </location>
</feature>
<evidence type="ECO:0000256" key="1">
    <source>
        <dbReference type="SAM" id="MobiDB-lite"/>
    </source>
</evidence>
<dbReference type="AlphaFoldDB" id="A0A087EBH0"/>
<feature type="domain" description="Helix-hairpin-helix DNA-binding motif class 1" evidence="3">
    <location>
        <begin position="173"/>
        <end position="192"/>
    </location>
</feature>
<protein>
    <submittedName>
        <fullName evidence="4">Competence protein ComEA</fullName>
    </submittedName>
</protein>
<evidence type="ECO:0000313" key="5">
    <source>
        <dbReference type="Proteomes" id="UP000029080"/>
    </source>
</evidence>
<dbReference type="SMART" id="SM00278">
    <property type="entry name" value="HhH1"/>
    <property type="match status" value="2"/>
</dbReference>
<feature type="compositionally biased region" description="Polar residues" evidence="1">
    <location>
        <begin position="58"/>
        <end position="73"/>
    </location>
</feature>
<dbReference type="GO" id="GO:0006281">
    <property type="term" value="P:DNA repair"/>
    <property type="evidence" value="ECO:0007669"/>
    <property type="project" value="InterPro"/>
</dbReference>
<name>A0A087EBH0_9BIFI</name>
<dbReference type="InterPro" id="IPR003583">
    <property type="entry name" value="Hlx-hairpin-Hlx_DNA-bd_motif"/>
</dbReference>
<feature type="region of interest" description="Disordered" evidence="1">
    <location>
        <begin position="58"/>
        <end position="124"/>
    </location>
</feature>
<reference evidence="4 5" key="1">
    <citation type="submission" date="2014-03" db="EMBL/GenBank/DDBJ databases">
        <title>Genomics of Bifidobacteria.</title>
        <authorList>
            <person name="Ventura M."/>
            <person name="Milani C."/>
            <person name="Lugli G.A."/>
        </authorList>
    </citation>
    <scope>NUCLEOTIDE SEQUENCE [LARGE SCALE GENOMIC DNA]</scope>
    <source>
        <strain evidence="4 5">JCM 13495</strain>
    </source>
</reference>
<evidence type="ECO:0000259" key="3">
    <source>
        <dbReference type="SMART" id="SM00278"/>
    </source>
</evidence>
<dbReference type="NCBIfam" id="TIGR00426">
    <property type="entry name" value="competence protein ComEA helix-hairpin-helix repeat region"/>
    <property type="match status" value="1"/>
</dbReference>
<dbReference type="PANTHER" id="PTHR21180:SF32">
    <property type="entry name" value="ENDONUCLEASE_EXONUCLEASE_PHOSPHATASE FAMILY DOMAIN-CONTAINING PROTEIN 1"/>
    <property type="match status" value="1"/>
</dbReference>
<feature type="domain" description="Helix-hairpin-helix DNA-binding motif class 1" evidence="3">
    <location>
        <begin position="143"/>
        <end position="162"/>
    </location>
</feature>
<keyword evidence="2" id="KW-1133">Transmembrane helix</keyword>
<evidence type="ECO:0000256" key="2">
    <source>
        <dbReference type="SAM" id="Phobius"/>
    </source>
</evidence>
<dbReference type="SUPFAM" id="SSF47781">
    <property type="entry name" value="RuvA domain 2-like"/>
    <property type="match status" value="1"/>
</dbReference>
<dbReference type="PANTHER" id="PTHR21180">
    <property type="entry name" value="ENDONUCLEASE/EXONUCLEASE/PHOSPHATASE FAMILY DOMAIN-CONTAINING PROTEIN 1"/>
    <property type="match status" value="1"/>
</dbReference>
<dbReference type="GO" id="GO:0003677">
    <property type="term" value="F:DNA binding"/>
    <property type="evidence" value="ECO:0007669"/>
    <property type="project" value="InterPro"/>
</dbReference>
<dbReference type="Proteomes" id="UP000029080">
    <property type="component" value="Unassembled WGS sequence"/>
</dbReference>
<keyword evidence="2" id="KW-0472">Membrane</keyword>
<dbReference type="Gene3D" id="1.10.150.320">
    <property type="entry name" value="Photosystem II 12 kDa extrinsic protein"/>
    <property type="match status" value="1"/>
</dbReference>
<feature type="compositionally biased region" description="Polar residues" evidence="1">
    <location>
        <begin position="106"/>
        <end position="124"/>
    </location>
</feature>
<dbReference type="EMBL" id="JGZU01000016">
    <property type="protein sequence ID" value="KFJ05121.1"/>
    <property type="molecule type" value="Genomic_DNA"/>
</dbReference>